<organism evidence="2 3">
    <name type="scientific">Juglans regia</name>
    <name type="common">English walnut</name>
    <dbReference type="NCBI Taxonomy" id="51240"/>
    <lineage>
        <taxon>Eukaryota</taxon>
        <taxon>Viridiplantae</taxon>
        <taxon>Streptophyta</taxon>
        <taxon>Embryophyta</taxon>
        <taxon>Tracheophyta</taxon>
        <taxon>Spermatophyta</taxon>
        <taxon>Magnoliopsida</taxon>
        <taxon>eudicotyledons</taxon>
        <taxon>Gunneridae</taxon>
        <taxon>Pentapetalae</taxon>
        <taxon>rosids</taxon>
        <taxon>fabids</taxon>
        <taxon>Fagales</taxon>
        <taxon>Juglandaceae</taxon>
        <taxon>Juglans</taxon>
    </lineage>
</organism>
<feature type="region of interest" description="Disordered" evidence="1">
    <location>
        <begin position="1"/>
        <end position="74"/>
    </location>
</feature>
<feature type="compositionally biased region" description="Polar residues" evidence="1">
    <location>
        <begin position="28"/>
        <end position="37"/>
    </location>
</feature>
<gene>
    <name evidence="2" type="ORF">F2P56_036713</name>
</gene>
<proteinExistence type="predicted"/>
<dbReference type="Gramene" id="Jr16_20730_p2">
    <property type="protein sequence ID" value="cds.Jr16_20730_p2"/>
    <property type="gene ID" value="Jr16_20730"/>
</dbReference>
<dbReference type="EMBL" id="LIHL02000016">
    <property type="protein sequence ID" value="KAF5444224.1"/>
    <property type="molecule type" value="Genomic_DNA"/>
</dbReference>
<evidence type="ECO:0000313" key="2">
    <source>
        <dbReference type="EMBL" id="KAF5444224.1"/>
    </source>
</evidence>
<evidence type="ECO:0000313" key="3">
    <source>
        <dbReference type="Proteomes" id="UP000619265"/>
    </source>
</evidence>
<sequence>MPLPNCQAQRRKPRAPEETPPSLCPLHTQKTATSTSALGYMHRPSECSALPQPPHNKESKSSVYTHPKSRSLPSALHRTVAPGTGEATTMASARGKTRCFHREEFRLKRKIEASTPASKQGS</sequence>
<dbReference type="Proteomes" id="UP000619265">
    <property type="component" value="Unassembled WGS sequence"/>
</dbReference>
<name>A0A833TZP2_JUGRE</name>
<comment type="caution">
    <text evidence="2">The sequence shown here is derived from an EMBL/GenBank/DDBJ whole genome shotgun (WGS) entry which is preliminary data.</text>
</comment>
<reference evidence="2" key="2">
    <citation type="submission" date="2020-03" db="EMBL/GenBank/DDBJ databases">
        <title>Walnut 2.0.</title>
        <authorList>
            <person name="Marrano A."/>
            <person name="Britton M."/>
            <person name="Zimin A.V."/>
            <person name="Zaini P.A."/>
            <person name="Workman R."/>
            <person name="Puiu D."/>
            <person name="Bianco L."/>
            <person name="Allen B.J."/>
            <person name="Troggio M."/>
            <person name="Leslie C.A."/>
            <person name="Timp W."/>
            <person name="Dendekar A."/>
            <person name="Salzberg S.L."/>
            <person name="Neale D.B."/>
        </authorList>
    </citation>
    <scope>NUCLEOTIDE SEQUENCE</scope>
    <source>
        <tissue evidence="2">Leaves</tissue>
    </source>
</reference>
<evidence type="ECO:0000256" key="1">
    <source>
        <dbReference type="SAM" id="MobiDB-lite"/>
    </source>
</evidence>
<reference evidence="2" key="1">
    <citation type="submission" date="2015-10" db="EMBL/GenBank/DDBJ databases">
        <authorList>
            <person name="Martinez-Garcia P.J."/>
            <person name="Crepeau M.W."/>
            <person name="Puiu D."/>
            <person name="Gonzalez-Ibeas D."/>
            <person name="Whalen J."/>
            <person name="Stevens K."/>
            <person name="Paul R."/>
            <person name="Butterfield T."/>
            <person name="Britton M."/>
            <person name="Reagan R."/>
            <person name="Chakraborty S."/>
            <person name="Walawage S.L."/>
            <person name="Vasquez-Gross H.A."/>
            <person name="Cardeno C."/>
            <person name="Famula R."/>
            <person name="Pratt K."/>
            <person name="Kuruganti S."/>
            <person name="Aradhya M.K."/>
            <person name="Leslie C.A."/>
            <person name="Dandekar A.M."/>
            <person name="Salzberg S.L."/>
            <person name="Wegrzyn J.L."/>
            <person name="Langley C.H."/>
            <person name="Neale D.B."/>
        </authorList>
    </citation>
    <scope>NUCLEOTIDE SEQUENCE</scope>
    <source>
        <tissue evidence="2">Leaves</tissue>
    </source>
</reference>
<dbReference type="AlphaFoldDB" id="A0A833TZP2"/>
<accession>A0A833TZP2</accession>
<protein>
    <submittedName>
        <fullName evidence="2">Uncharacterized protein</fullName>
    </submittedName>
</protein>